<evidence type="ECO:0000313" key="3">
    <source>
        <dbReference type="Proteomes" id="UP000744555"/>
    </source>
</evidence>
<sequence>MLTMYKLLLATLISLTSLTAHASLRCDNGIASEGDRTSEVLSKCGAPVSQAVTGYTYDDEGHREFQREEWVYGPKNGMYYFLQFEGERLKRVESKRH</sequence>
<organism evidence="2 3">
    <name type="scientific">Aquipseudomonas alcaligenes</name>
    <name type="common">Pseudomonas alcaligenes</name>
    <dbReference type="NCBI Taxonomy" id="43263"/>
    <lineage>
        <taxon>Bacteria</taxon>
        <taxon>Pseudomonadati</taxon>
        <taxon>Pseudomonadota</taxon>
        <taxon>Gammaproteobacteria</taxon>
        <taxon>Pseudomonadales</taxon>
        <taxon>Pseudomonadaceae</taxon>
        <taxon>Aquipseudomonas</taxon>
    </lineage>
</organism>
<dbReference type="Pfam" id="PF11006">
    <property type="entry name" value="DUF2845"/>
    <property type="match status" value="1"/>
</dbReference>
<protein>
    <recommendedName>
        <fullName evidence="4">DUF2845 domain-containing protein</fullName>
    </recommendedName>
</protein>
<evidence type="ECO:0000313" key="2">
    <source>
        <dbReference type="EMBL" id="MBC9249443.1"/>
    </source>
</evidence>
<accession>A0ABR7RWB7</accession>
<comment type="caution">
    <text evidence="2">The sequence shown here is derived from an EMBL/GenBank/DDBJ whole genome shotgun (WGS) entry which is preliminary data.</text>
</comment>
<name>A0ABR7RWB7_AQUAC</name>
<reference evidence="2 3" key="1">
    <citation type="submission" date="2016-06" db="EMBL/GenBank/DDBJ databases">
        <authorList>
            <person name="Ramos C."/>
            <person name="Pintado A."/>
            <person name="Crespo-Gomez J.I."/>
        </authorList>
    </citation>
    <scope>NUCLEOTIDE SEQUENCE [LARGE SCALE GENOMIC DNA]</scope>
    <source>
        <strain evidence="2 3">AVO110</strain>
    </source>
</reference>
<keyword evidence="1" id="KW-0732">Signal</keyword>
<feature type="signal peptide" evidence="1">
    <location>
        <begin position="1"/>
        <end position="22"/>
    </location>
</feature>
<keyword evidence="3" id="KW-1185">Reference proteome</keyword>
<dbReference type="InterPro" id="IPR021268">
    <property type="entry name" value="DUF2845"/>
</dbReference>
<dbReference type="EMBL" id="LZEU01000001">
    <property type="protein sequence ID" value="MBC9249443.1"/>
    <property type="molecule type" value="Genomic_DNA"/>
</dbReference>
<proteinExistence type="predicted"/>
<evidence type="ECO:0000256" key="1">
    <source>
        <dbReference type="SAM" id="SignalP"/>
    </source>
</evidence>
<feature type="chain" id="PRO_5045282087" description="DUF2845 domain-containing protein" evidence="1">
    <location>
        <begin position="23"/>
        <end position="97"/>
    </location>
</feature>
<gene>
    <name evidence="2" type="ORF">A9179_04040</name>
</gene>
<dbReference type="Proteomes" id="UP000744555">
    <property type="component" value="Unassembled WGS sequence"/>
</dbReference>
<evidence type="ECO:0008006" key="4">
    <source>
        <dbReference type="Google" id="ProtNLM"/>
    </source>
</evidence>